<name>A0AAN7YN58_9PEZI</name>
<protein>
    <submittedName>
        <fullName evidence="2">Uncharacterized protein</fullName>
    </submittedName>
</protein>
<dbReference type="AlphaFoldDB" id="A0AAN7YN58"/>
<organism evidence="2 3">
    <name type="scientific">Meristemomyces frigidus</name>
    <dbReference type="NCBI Taxonomy" id="1508187"/>
    <lineage>
        <taxon>Eukaryota</taxon>
        <taxon>Fungi</taxon>
        <taxon>Dikarya</taxon>
        <taxon>Ascomycota</taxon>
        <taxon>Pezizomycotina</taxon>
        <taxon>Dothideomycetes</taxon>
        <taxon>Dothideomycetidae</taxon>
        <taxon>Mycosphaerellales</taxon>
        <taxon>Teratosphaeriaceae</taxon>
        <taxon>Meristemomyces</taxon>
    </lineage>
</organism>
<dbReference type="EMBL" id="JAVRRL010000091">
    <property type="protein sequence ID" value="KAK5108244.1"/>
    <property type="molecule type" value="Genomic_DNA"/>
</dbReference>
<dbReference type="Proteomes" id="UP001310890">
    <property type="component" value="Unassembled WGS sequence"/>
</dbReference>
<gene>
    <name evidence="2" type="ORF">LTR62_008628</name>
</gene>
<feature type="region of interest" description="Disordered" evidence="1">
    <location>
        <begin position="95"/>
        <end position="119"/>
    </location>
</feature>
<reference evidence="2" key="1">
    <citation type="submission" date="2023-08" db="EMBL/GenBank/DDBJ databases">
        <title>Black Yeasts Isolated from many extreme environments.</title>
        <authorList>
            <person name="Coleine C."/>
            <person name="Stajich J.E."/>
            <person name="Selbmann L."/>
        </authorList>
    </citation>
    <scope>NUCLEOTIDE SEQUENCE</scope>
    <source>
        <strain evidence="2">CCFEE 5401</strain>
    </source>
</reference>
<evidence type="ECO:0000313" key="3">
    <source>
        <dbReference type="Proteomes" id="UP001310890"/>
    </source>
</evidence>
<comment type="caution">
    <text evidence="2">The sequence shown here is derived from an EMBL/GenBank/DDBJ whole genome shotgun (WGS) entry which is preliminary data.</text>
</comment>
<accession>A0AAN7YN58</accession>
<evidence type="ECO:0000256" key="1">
    <source>
        <dbReference type="SAM" id="MobiDB-lite"/>
    </source>
</evidence>
<sequence>MQIFLFFKAVSLHLTGHDHRICTRLDLPPTLTAALKLTSLTELLNKNSRTTRSARTTASLSAVLHRLDEQKDPATTLDLHTLHLFETKLTDPLQTTERDETYDEEWPFLTPTDTDSANSSYEQPGAILSAVIQRDILVHKMPAVTRTAAEVGRRDLEGSTQPPHTVIEMVEW</sequence>
<proteinExistence type="predicted"/>
<evidence type="ECO:0000313" key="2">
    <source>
        <dbReference type="EMBL" id="KAK5108244.1"/>
    </source>
</evidence>